<keyword evidence="3" id="KW-1185">Reference proteome</keyword>
<dbReference type="InParanoid" id="A0A0D0D9Y3"/>
<evidence type="ECO:0000313" key="3">
    <source>
        <dbReference type="Proteomes" id="UP000054538"/>
    </source>
</evidence>
<feature type="non-terminal residue" evidence="2">
    <location>
        <position position="75"/>
    </location>
</feature>
<dbReference type="HOGENOM" id="CLU_2677817_0_0_1"/>
<name>A0A0D0D9Y3_9AGAM</name>
<proteinExistence type="predicted"/>
<organism evidence="2 3">
    <name type="scientific">Paxillus rubicundulus Ve08.2h10</name>
    <dbReference type="NCBI Taxonomy" id="930991"/>
    <lineage>
        <taxon>Eukaryota</taxon>
        <taxon>Fungi</taxon>
        <taxon>Dikarya</taxon>
        <taxon>Basidiomycota</taxon>
        <taxon>Agaricomycotina</taxon>
        <taxon>Agaricomycetes</taxon>
        <taxon>Agaricomycetidae</taxon>
        <taxon>Boletales</taxon>
        <taxon>Paxilineae</taxon>
        <taxon>Paxillaceae</taxon>
        <taxon>Paxillus</taxon>
    </lineage>
</organism>
<gene>
    <name evidence="2" type="ORF">PAXRUDRAFT_778345</name>
</gene>
<dbReference type="EMBL" id="KN827051">
    <property type="protein sequence ID" value="KIK77314.1"/>
    <property type="molecule type" value="Genomic_DNA"/>
</dbReference>
<feature type="compositionally biased region" description="Basic and acidic residues" evidence="1">
    <location>
        <begin position="66"/>
        <end position="75"/>
    </location>
</feature>
<dbReference type="AlphaFoldDB" id="A0A0D0D9Y3"/>
<evidence type="ECO:0000256" key="1">
    <source>
        <dbReference type="SAM" id="MobiDB-lite"/>
    </source>
</evidence>
<reference evidence="2 3" key="1">
    <citation type="submission" date="2014-04" db="EMBL/GenBank/DDBJ databases">
        <authorList>
            <consortium name="DOE Joint Genome Institute"/>
            <person name="Kuo A."/>
            <person name="Kohler A."/>
            <person name="Jargeat P."/>
            <person name="Nagy L.G."/>
            <person name="Floudas D."/>
            <person name="Copeland A."/>
            <person name="Barry K.W."/>
            <person name="Cichocki N."/>
            <person name="Veneault-Fourrey C."/>
            <person name="LaButti K."/>
            <person name="Lindquist E.A."/>
            <person name="Lipzen A."/>
            <person name="Lundell T."/>
            <person name="Morin E."/>
            <person name="Murat C."/>
            <person name="Sun H."/>
            <person name="Tunlid A."/>
            <person name="Henrissat B."/>
            <person name="Grigoriev I.V."/>
            <person name="Hibbett D.S."/>
            <person name="Martin F."/>
            <person name="Nordberg H.P."/>
            <person name="Cantor M.N."/>
            <person name="Hua S.X."/>
        </authorList>
    </citation>
    <scope>NUCLEOTIDE SEQUENCE [LARGE SCALE GENOMIC DNA]</scope>
    <source>
        <strain evidence="2 3">Ve08.2h10</strain>
    </source>
</reference>
<evidence type="ECO:0000313" key="2">
    <source>
        <dbReference type="EMBL" id="KIK77314.1"/>
    </source>
</evidence>
<protein>
    <submittedName>
        <fullName evidence="2">Uncharacterized protein</fullName>
    </submittedName>
</protein>
<reference evidence="3" key="2">
    <citation type="submission" date="2015-01" db="EMBL/GenBank/DDBJ databases">
        <title>Evolutionary Origins and Diversification of the Mycorrhizal Mutualists.</title>
        <authorList>
            <consortium name="DOE Joint Genome Institute"/>
            <consortium name="Mycorrhizal Genomics Consortium"/>
            <person name="Kohler A."/>
            <person name="Kuo A."/>
            <person name="Nagy L.G."/>
            <person name="Floudas D."/>
            <person name="Copeland A."/>
            <person name="Barry K.W."/>
            <person name="Cichocki N."/>
            <person name="Veneault-Fourrey C."/>
            <person name="LaButti K."/>
            <person name="Lindquist E.A."/>
            <person name="Lipzen A."/>
            <person name="Lundell T."/>
            <person name="Morin E."/>
            <person name="Murat C."/>
            <person name="Riley R."/>
            <person name="Ohm R."/>
            <person name="Sun H."/>
            <person name="Tunlid A."/>
            <person name="Henrissat B."/>
            <person name="Grigoriev I.V."/>
            <person name="Hibbett D.S."/>
            <person name="Martin F."/>
        </authorList>
    </citation>
    <scope>NUCLEOTIDE SEQUENCE [LARGE SCALE GENOMIC DNA]</scope>
    <source>
        <strain evidence="3">Ve08.2h10</strain>
    </source>
</reference>
<dbReference type="Proteomes" id="UP000054538">
    <property type="component" value="Unassembled WGS sequence"/>
</dbReference>
<feature type="region of interest" description="Disordered" evidence="1">
    <location>
        <begin position="48"/>
        <end position="75"/>
    </location>
</feature>
<accession>A0A0D0D9Y3</accession>
<sequence length="75" mass="8589">MEEHTPQFWRLLGVLLDARNRQNVLDEDRDQNMEPRESDEEYAYWEDLGEGELEGATVGSGPGQDSTKRAENLGH</sequence>